<dbReference type="KEGG" id="sde:Sde_2125"/>
<protein>
    <submittedName>
        <fullName evidence="6">Glycosyltransferase-like protein</fullName>
    </submittedName>
</protein>
<dbReference type="HOGENOM" id="CLU_061161_0_0_6"/>
<dbReference type="GO" id="GO:0008417">
    <property type="term" value="F:fucosyltransferase activity"/>
    <property type="evidence" value="ECO:0007669"/>
    <property type="project" value="InterPro"/>
</dbReference>
<reference evidence="6 7" key="1">
    <citation type="journal article" date="2008" name="PLoS Genet.">
        <title>Complete genome sequence of the complex carbohydrate-degrading marine bacterium, Saccharophagus degradans strain 2-40 T.</title>
        <authorList>
            <person name="Weiner R.M."/>
            <person name="Taylor L.E.II."/>
            <person name="Henrissat B."/>
            <person name="Hauser L."/>
            <person name="Land M."/>
            <person name="Coutinho P.M."/>
            <person name="Rancurel C."/>
            <person name="Saunders E.H."/>
            <person name="Longmire A.G."/>
            <person name="Zhang H."/>
            <person name="Bayer E.A."/>
            <person name="Gilbert H.J."/>
            <person name="Larimer F."/>
            <person name="Zhulin I.B."/>
            <person name="Ekborg N.A."/>
            <person name="Lamed R."/>
            <person name="Richardson P.M."/>
            <person name="Borovok I."/>
            <person name="Hutcheson S."/>
        </authorList>
    </citation>
    <scope>NUCLEOTIDE SEQUENCE [LARGE SCALE GENOMIC DNA]</scope>
    <source>
        <strain evidence="7">2-40 / ATCC 43961 / DSM 17024</strain>
    </source>
</reference>
<evidence type="ECO:0000256" key="3">
    <source>
        <dbReference type="ARBA" id="ARBA00022676"/>
    </source>
</evidence>
<evidence type="ECO:0000313" key="6">
    <source>
        <dbReference type="EMBL" id="ABD81385.1"/>
    </source>
</evidence>
<evidence type="ECO:0000313" key="7">
    <source>
        <dbReference type="Proteomes" id="UP000001947"/>
    </source>
</evidence>
<keyword evidence="2" id="KW-0997">Cell inner membrane</keyword>
<keyword evidence="5" id="KW-0472">Membrane</keyword>
<dbReference type="AlphaFoldDB" id="Q21IU4"/>
<dbReference type="CAZy" id="GT56">
    <property type="family name" value="Glycosyltransferase Family 56"/>
</dbReference>
<evidence type="ECO:0000256" key="5">
    <source>
        <dbReference type="ARBA" id="ARBA00023136"/>
    </source>
</evidence>
<sequence length="355" mass="41572">MAKDKKNVVHICSFDKFIKGFVEFNELNCNSFDHEYFIIGYHEKYLLPEFGDFKVMPRAYTEKIGYLCRLFRRMMFADKVIVHGLFDNKLILFLVANYTCLSKVYWVMWGADLYVKEEKCFKEKIVSKLRRVICSRLGGVVTYIRGDYQYAQQRWGVVGRYCDCIMYPSNIYVEPEEERVQSNSDENGSSINILVGHSADPSNNHKCIFDMLADSGVDNMRIYAPLSYGNEMYRDDVVQYGKELFGDDFRPLTKFLPLKDYLALLADIDIAIFDHKRQQAMGNTINLIGLGKTVYMRTNVTQWQLFNELGVAVLDLERFEGQLLTQEQRRKNNQIIKKYFSVENYKNQLNKLYAT</sequence>
<keyword evidence="1" id="KW-1003">Cell membrane</keyword>
<evidence type="ECO:0000256" key="4">
    <source>
        <dbReference type="ARBA" id="ARBA00022679"/>
    </source>
</evidence>
<dbReference type="InterPro" id="IPR009993">
    <property type="entry name" value="WecF"/>
</dbReference>
<evidence type="ECO:0000256" key="2">
    <source>
        <dbReference type="ARBA" id="ARBA00022519"/>
    </source>
</evidence>
<dbReference type="EMBL" id="CP000282">
    <property type="protein sequence ID" value="ABD81385.1"/>
    <property type="molecule type" value="Genomic_DNA"/>
</dbReference>
<evidence type="ECO:0000256" key="1">
    <source>
        <dbReference type="ARBA" id="ARBA00022475"/>
    </source>
</evidence>
<keyword evidence="4 6" id="KW-0808">Transferase</keyword>
<gene>
    <name evidence="6" type="ordered locus">Sde_2125</name>
</gene>
<organism evidence="6 7">
    <name type="scientific">Saccharophagus degradans (strain 2-40 / ATCC 43961 / DSM 17024)</name>
    <dbReference type="NCBI Taxonomy" id="203122"/>
    <lineage>
        <taxon>Bacteria</taxon>
        <taxon>Pseudomonadati</taxon>
        <taxon>Pseudomonadota</taxon>
        <taxon>Gammaproteobacteria</taxon>
        <taxon>Cellvibrionales</taxon>
        <taxon>Cellvibrionaceae</taxon>
        <taxon>Saccharophagus</taxon>
    </lineage>
</organism>
<keyword evidence="3" id="KW-0328">Glycosyltransferase</keyword>
<dbReference type="OrthoDB" id="1083028at2"/>
<name>Q21IU4_SACD2</name>
<dbReference type="eggNOG" id="COG1819">
    <property type="taxonomic scope" value="Bacteria"/>
</dbReference>
<dbReference type="STRING" id="203122.Sde_2125"/>
<proteinExistence type="predicted"/>
<accession>Q21IU4</accession>
<dbReference type="GO" id="GO:0009246">
    <property type="term" value="P:enterobacterial common antigen biosynthetic process"/>
    <property type="evidence" value="ECO:0007669"/>
    <property type="project" value="InterPro"/>
</dbReference>
<dbReference type="GeneID" id="98615667"/>
<dbReference type="RefSeq" id="WP_011468603.1">
    <property type="nucleotide sequence ID" value="NC_007912.1"/>
</dbReference>
<keyword evidence="7" id="KW-1185">Reference proteome</keyword>
<dbReference type="Pfam" id="PF07429">
    <property type="entry name" value="Glyco_transf_56"/>
    <property type="match status" value="1"/>
</dbReference>
<dbReference type="Proteomes" id="UP000001947">
    <property type="component" value="Chromosome"/>
</dbReference>
<dbReference type="NCBIfam" id="NF002756">
    <property type="entry name" value="PRK02797.1-5"/>
    <property type="match status" value="1"/>
</dbReference>